<dbReference type="InterPro" id="IPR005311">
    <property type="entry name" value="PBP_dimer"/>
</dbReference>
<organism evidence="7 8">
    <name type="scientific">Sphingosinicella soli</name>
    <dbReference type="NCBI Taxonomy" id="333708"/>
    <lineage>
        <taxon>Bacteria</taxon>
        <taxon>Pseudomonadati</taxon>
        <taxon>Pseudomonadota</taxon>
        <taxon>Alphaproteobacteria</taxon>
        <taxon>Sphingomonadales</taxon>
        <taxon>Sphingosinicellaceae</taxon>
        <taxon>Sphingosinicella</taxon>
    </lineage>
</organism>
<proteinExistence type="predicted"/>
<dbReference type="GO" id="GO:0071555">
    <property type="term" value="P:cell wall organization"/>
    <property type="evidence" value="ECO:0007669"/>
    <property type="project" value="TreeGrafter"/>
</dbReference>
<feature type="transmembrane region" description="Helical" evidence="4">
    <location>
        <begin position="28"/>
        <end position="47"/>
    </location>
</feature>
<keyword evidence="7" id="KW-0132">Cell division</keyword>
<evidence type="ECO:0000313" key="7">
    <source>
        <dbReference type="EMBL" id="MBB4631819.1"/>
    </source>
</evidence>
<dbReference type="Gene3D" id="3.30.450.330">
    <property type="match status" value="1"/>
</dbReference>
<keyword evidence="2" id="KW-0378">Hydrolase</keyword>
<keyword evidence="3 4" id="KW-0472">Membrane</keyword>
<reference evidence="7 8" key="1">
    <citation type="submission" date="2020-08" db="EMBL/GenBank/DDBJ databases">
        <title>Genomic Encyclopedia of Type Strains, Phase IV (KMG-IV): sequencing the most valuable type-strain genomes for metagenomic binning, comparative biology and taxonomic classification.</title>
        <authorList>
            <person name="Goeker M."/>
        </authorList>
    </citation>
    <scope>NUCLEOTIDE SEQUENCE [LARGE SCALE GENOMIC DNA]</scope>
    <source>
        <strain evidence="7 8">DSM 17328</strain>
    </source>
</reference>
<dbReference type="PANTHER" id="PTHR30627">
    <property type="entry name" value="PEPTIDOGLYCAN D,D-TRANSPEPTIDASE"/>
    <property type="match status" value="1"/>
</dbReference>
<dbReference type="InterPro" id="IPR050515">
    <property type="entry name" value="Beta-lactam/transpept"/>
</dbReference>
<keyword evidence="2" id="KW-0645">Protease</keyword>
<dbReference type="EMBL" id="JACHNZ010000013">
    <property type="protein sequence ID" value="MBB4631819.1"/>
    <property type="molecule type" value="Genomic_DNA"/>
</dbReference>
<name>A0A7W7F6J7_9SPHN</name>
<dbReference type="GO" id="GO:0008658">
    <property type="term" value="F:penicillin binding"/>
    <property type="evidence" value="ECO:0007669"/>
    <property type="project" value="InterPro"/>
</dbReference>
<dbReference type="InterPro" id="IPR012338">
    <property type="entry name" value="Beta-lactam/transpept-like"/>
</dbReference>
<dbReference type="GO" id="GO:0004180">
    <property type="term" value="F:carboxypeptidase activity"/>
    <property type="evidence" value="ECO:0007669"/>
    <property type="project" value="UniProtKB-KW"/>
</dbReference>
<evidence type="ECO:0000259" key="5">
    <source>
        <dbReference type="Pfam" id="PF00905"/>
    </source>
</evidence>
<dbReference type="Gene3D" id="3.40.710.10">
    <property type="entry name" value="DD-peptidase/beta-lactamase superfamily"/>
    <property type="match status" value="1"/>
</dbReference>
<comment type="subcellular location">
    <subcellularLocation>
        <location evidence="1">Membrane</location>
    </subcellularLocation>
</comment>
<evidence type="ECO:0000313" key="8">
    <source>
        <dbReference type="Proteomes" id="UP000566324"/>
    </source>
</evidence>
<dbReference type="AlphaFoldDB" id="A0A7W7F6J7"/>
<feature type="domain" description="Penicillin-binding protein transpeptidase" evidence="5">
    <location>
        <begin position="233"/>
        <end position="513"/>
    </location>
</feature>
<keyword evidence="8" id="KW-1185">Reference proteome</keyword>
<keyword evidence="7" id="KW-0131">Cell cycle</keyword>
<dbReference type="GO" id="GO:0051301">
    <property type="term" value="P:cell division"/>
    <property type="evidence" value="ECO:0007669"/>
    <property type="project" value="UniProtKB-KW"/>
</dbReference>
<sequence>MSPAAQRQLRIQLAGKRQAQLVRSRQRLMIGIMLFTALVGIIGLRLADLSLTGSSAVAATRAIAFAPPRADIVDRTGADLATTFDAFALAVRPQAVVGDPEVLARRIAKILGRESALAVYKEITHHGKYRYIQRRILPAEAKAINAIGEPGLVLEREQERVYPNQFLAAHVIGYTNVDGVGQAGMERAYQDRLTDMALRDTPLELAIDARVQHAVESELQTAMTKHSAIGASGIVMDVRTGEVLALASLPELNPNKAGIVSPDAIFNRATLGVYELGSTFKALTMGMAIDTGVITSMAQQYDATHPLQMGRFRIRDDHPKARRLSIPEIFMYSSNIGTAQIAQEIGSARQQKFLKELGFLDPAVIELKERGRTLYPAQWGELATMTVSYGHGIAVTPLHLASAYAALVNGGVWRPATLLKVQGGGVGKGRRVFSEEASRTMRAMLRLVVTHGTGKQAEAQGYRVGGKTGTAEKPDGGRYNRDAMVTTFAAAFPMDDPKYVVVAMLDEPKGTKETHGFRGAGWNAAPVVSKVISRIAPVLGVTPSDVRDVDLNPLLAYVQGKQPTG</sequence>
<dbReference type="SUPFAM" id="SSF56519">
    <property type="entry name" value="Penicillin binding protein dimerisation domain"/>
    <property type="match status" value="1"/>
</dbReference>
<keyword evidence="4" id="KW-1133">Transmembrane helix</keyword>
<accession>A0A7W7F6J7</accession>
<gene>
    <name evidence="7" type="ORF">GGQ98_001435</name>
</gene>
<dbReference type="GO" id="GO:0005886">
    <property type="term" value="C:plasma membrane"/>
    <property type="evidence" value="ECO:0007669"/>
    <property type="project" value="TreeGrafter"/>
</dbReference>
<dbReference type="InterPro" id="IPR001460">
    <property type="entry name" value="PCN-bd_Tpept"/>
</dbReference>
<evidence type="ECO:0000256" key="1">
    <source>
        <dbReference type="ARBA" id="ARBA00004370"/>
    </source>
</evidence>
<protein>
    <submittedName>
        <fullName evidence="7">Cell division protein FtsI (Penicillin-binding protein 3)</fullName>
    </submittedName>
</protein>
<evidence type="ECO:0000259" key="6">
    <source>
        <dbReference type="Pfam" id="PF03717"/>
    </source>
</evidence>
<feature type="domain" description="Penicillin-binding protein dimerisation" evidence="6">
    <location>
        <begin position="66"/>
        <end position="192"/>
    </location>
</feature>
<dbReference type="Pfam" id="PF00905">
    <property type="entry name" value="Transpeptidase"/>
    <property type="match status" value="1"/>
</dbReference>
<dbReference type="SUPFAM" id="SSF56601">
    <property type="entry name" value="beta-lactamase/transpeptidase-like"/>
    <property type="match status" value="1"/>
</dbReference>
<dbReference type="Gene3D" id="3.90.1310.10">
    <property type="entry name" value="Penicillin-binding protein 2a (Domain 2)"/>
    <property type="match status" value="1"/>
</dbReference>
<keyword evidence="4" id="KW-0812">Transmembrane</keyword>
<evidence type="ECO:0000256" key="3">
    <source>
        <dbReference type="ARBA" id="ARBA00023136"/>
    </source>
</evidence>
<evidence type="ECO:0000256" key="2">
    <source>
        <dbReference type="ARBA" id="ARBA00022645"/>
    </source>
</evidence>
<dbReference type="Proteomes" id="UP000566324">
    <property type="component" value="Unassembled WGS sequence"/>
</dbReference>
<evidence type="ECO:0000256" key="4">
    <source>
        <dbReference type="SAM" id="Phobius"/>
    </source>
</evidence>
<keyword evidence="2" id="KW-0121">Carboxypeptidase</keyword>
<comment type="caution">
    <text evidence="7">The sequence shown here is derived from an EMBL/GenBank/DDBJ whole genome shotgun (WGS) entry which is preliminary data.</text>
</comment>
<dbReference type="InterPro" id="IPR036138">
    <property type="entry name" value="PBP_dimer_sf"/>
</dbReference>
<dbReference type="Pfam" id="PF03717">
    <property type="entry name" value="PBP_dimer"/>
    <property type="match status" value="1"/>
</dbReference>
<dbReference type="PANTHER" id="PTHR30627:SF1">
    <property type="entry name" value="PEPTIDOGLYCAN D,D-TRANSPEPTIDASE FTSI"/>
    <property type="match status" value="1"/>
</dbReference>